<dbReference type="Pfam" id="PF13472">
    <property type="entry name" value="Lipase_GDSL_2"/>
    <property type="match status" value="1"/>
</dbReference>
<evidence type="ECO:0000313" key="2">
    <source>
        <dbReference type="EMBL" id="KFI94345.1"/>
    </source>
</evidence>
<reference evidence="2 3" key="1">
    <citation type="submission" date="2014-03" db="EMBL/GenBank/DDBJ databases">
        <title>Genomics of Bifidobacteria.</title>
        <authorList>
            <person name="Ventura M."/>
            <person name="Milani C."/>
            <person name="Lugli G.A."/>
        </authorList>
    </citation>
    <scope>NUCLEOTIDE SEQUENCE [LARGE SCALE GENOMIC DNA]</scope>
    <source>
        <strain evidence="2 3">LMG 21589</strain>
    </source>
</reference>
<dbReference type="eggNOG" id="COG2755">
    <property type="taxonomic scope" value="Bacteria"/>
</dbReference>
<dbReference type="CDD" id="cd01836">
    <property type="entry name" value="FeeA_FeeB_like"/>
    <property type="match status" value="1"/>
</dbReference>
<sequence>MRTMLVGMGILRVIDAAVAPIEGMWAKGRVKLAPEPKGKRFGLFDAEGRAVDIESPIGPGWKGADGVKPIRAVMVGDSLVAGCGVDDQSKGIMPLLASRVAARTGRPVAWRTVGRLGATARRVRYRMIGDIDDKPDVLIVCVGSNDMLAGRSVREWAADIAPVLDAAKARAGKVVLFSSGQPHRSPVLPGALRRDIERRINVQTATSRRLCEARGVSFLDLTHTDQVDPSRFWAVDGFHPGTFGYVVMADAIMRLLFDGARE</sequence>
<dbReference type="InterPro" id="IPR051532">
    <property type="entry name" value="Ester_Hydrolysis_Enzymes"/>
</dbReference>
<keyword evidence="3" id="KW-1185">Reference proteome</keyword>
<dbReference type="Proteomes" id="UP000029033">
    <property type="component" value="Unassembled WGS sequence"/>
</dbReference>
<dbReference type="GeneID" id="85165681"/>
<proteinExistence type="predicted"/>
<dbReference type="InterPro" id="IPR013830">
    <property type="entry name" value="SGNH_hydro"/>
</dbReference>
<comment type="caution">
    <text evidence="2">The sequence shown here is derived from an EMBL/GenBank/DDBJ whole genome shotgun (WGS) entry which is preliminary data.</text>
</comment>
<dbReference type="PANTHER" id="PTHR30383:SF5">
    <property type="entry name" value="SGNH HYDROLASE-TYPE ESTERASE DOMAIN-CONTAINING PROTEIN"/>
    <property type="match status" value="1"/>
</dbReference>
<feature type="domain" description="SGNH hydrolase-type esterase" evidence="1">
    <location>
        <begin position="75"/>
        <end position="245"/>
    </location>
</feature>
<dbReference type="EMBL" id="JGZO01000008">
    <property type="protein sequence ID" value="KFI94345.1"/>
    <property type="molecule type" value="Genomic_DNA"/>
</dbReference>
<dbReference type="Gene3D" id="3.40.50.1110">
    <property type="entry name" value="SGNH hydrolase"/>
    <property type="match status" value="1"/>
</dbReference>
<dbReference type="PANTHER" id="PTHR30383">
    <property type="entry name" value="THIOESTERASE 1/PROTEASE 1/LYSOPHOSPHOLIPASE L1"/>
    <property type="match status" value="1"/>
</dbReference>
<evidence type="ECO:0000313" key="3">
    <source>
        <dbReference type="Proteomes" id="UP000029033"/>
    </source>
</evidence>
<evidence type="ECO:0000259" key="1">
    <source>
        <dbReference type="Pfam" id="PF13472"/>
    </source>
</evidence>
<keyword evidence="2" id="KW-0378">Hydrolase</keyword>
<dbReference type="SUPFAM" id="SSF52266">
    <property type="entry name" value="SGNH hydrolase"/>
    <property type="match status" value="1"/>
</dbReference>
<name>A0A087DFP5_9BIFI</name>
<accession>A0A087DFP5</accession>
<gene>
    <name evidence="2" type="ORF">BSCA_1372</name>
</gene>
<dbReference type="RefSeq" id="WP_144414430.1">
    <property type="nucleotide sequence ID" value="NZ_CAUPKV010000017.1"/>
</dbReference>
<dbReference type="GO" id="GO:0004622">
    <property type="term" value="F:phosphatidylcholine lysophospholipase activity"/>
    <property type="evidence" value="ECO:0007669"/>
    <property type="project" value="TreeGrafter"/>
</dbReference>
<organism evidence="2 3">
    <name type="scientific">Bifidobacterium scardovii</name>
    <dbReference type="NCBI Taxonomy" id="158787"/>
    <lineage>
        <taxon>Bacteria</taxon>
        <taxon>Bacillati</taxon>
        <taxon>Actinomycetota</taxon>
        <taxon>Actinomycetes</taxon>
        <taxon>Bifidobacteriales</taxon>
        <taxon>Bifidobacteriaceae</taxon>
        <taxon>Bifidobacterium</taxon>
    </lineage>
</organism>
<dbReference type="AlphaFoldDB" id="A0A087DFP5"/>
<dbReference type="InterPro" id="IPR036514">
    <property type="entry name" value="SGNH_hydro_sf"/>
</dbReference>
<protein>
    <submittedName>
        <fullName evidence="2">GDSL-like lipase/acylhydrolase</fullName>
    </submittedName>
</protein>
<dbReference type="STRING" id="158787.BSCA_1372"/>
<dbReference type="OrthoDB" id="9804395at2"/>